<evidence type="ECO:0000313" key="2">
    <source>
        <dbReference type="Proteomes" id="UP000036520"/>
    </source>
</evidence>
<name>A0A0H4PQD8_9BACT</name>
<dbReference type="Proteomes" id="UP000036520">
    <property type="component" value="Chromosome"/>
</dbReference>
<dbReference type="OrthoDB" id="838275at2"/>
<evidence type="ECO:0000313" key="1">
    <source>
        <dbReference type="EMBL" id="AKP50462.1"/>
    </source>
</evidence>
<dbReference type="EMBL" id="CP012040">
    <property type="protein sequence ID" value="AKP50462.1"/>
    <property type="molecule type" value="Genomic_DNA"/>
</dbReference>
<dbReference type="KEGG" id="camu:CA2015_1008"/>
<sequence>MNFDHQPKTYFNGTGANALLVKLAYPESQWGEEICIFANSLDGFIYYEIVDFYGNEYSIKPSKSSQPLKLQELILLIESMEVDKKGEMGAINQTLLGIPVAESTLYPQLKDYFDQKRSHFGFA</sequence>
<protein>
    <recommendedName>
        <fullName evidence="3">UDP-glucuronosyltransferase</fullName>
    </recommendedName>
</protein>
<keyword evidence="2" id="KW-1185">Reference proteome</keyword>
<accession>A0A0H4PQD8</accession>
<gene>
    <name evidence="1" type="ORF">CA2015_1008</name>
</gene>
<proteinExistence type="predicted"/>
<organism evidence="1 2">
    <name type="scientific">Cyclobacterium amurskyense</name>
    <dbReference type="NCBI Taxonomy" id="320787"/>
    <lineage>
        <taxon>Bacteria</taxon>
        <taxon>Pseudomonadati</taxon>
        <taxon>Bacteroidota</taxon>
        <taxon>Cytophagia</taxon>
        <taxon>Cytophagales</taxon>
        <taxon>Cyclobacteriaceae</taxon>
        <taxon>Cyclobacterium</taxon>
    </lineage>
</organism>
<reference evidence="1 2" key="1">
    <citation type="submission" date="2015-07" db="EMBL/GenBank/DDBJ databases">
        <authorList>
            <person name="Kim K.M."/>
        </authorList>
    </citation>
    <scope>NUCLEOTIDE SEQUENCE [LARGE SCALE GENOMIC DNA]</scope>
    <source>
        <strain evidence="1 2">KCTC 12363</strain>
    </source>
</reference>
<dbReference type="AlphaFoldDB" id="A0A0H4PQD8"/>
<evidence type="ECO:0008006" key="3">
    <source>
        <dbReference type="Google" id="ProtNLM"/>
    </source>
</evidence>